<dbReference type="Pfam" id="PF01127">
    <property type="entry name" value="Sdh_cyt"/>
    <property type="match status" value="2"/>
</dbReference>
<sequence>MALLLRSSRNILGKPSLTTWSTDLSRVAASSTRPYNGIAFEQRNKKLGRPMSPHLTIYAPQLTSMLSICHRGTGAGYAALLNGAAALYLFLPQNYTYYLNLLAELQIPPVIGIMAKFTLLFPLVYHMCNGLRHLMWDIGKGLGIKELYRTGYLVVAVSYLVSTAMISMALLLRSSRNILGKPSLTTWSTDLSRVAASSTRPYNGIAFEQRNKKLGRPMSPHLTIYAPQLTSMLSICHRGTGAGYAALLNGAAALYLFLPQNYTYYLNLLAELQIPPVIGIMAKFTLLFPLVYHMCNGLRHLMWDIGKGLGIKELYRTGYLVVAVSYLVSTAMVFLWK</sequence>
<evidence type="ECO:0000256" key="6">
    <source>
        <dbReference type="ARBA" id="ARBA00023004"/>
    </source>
</evidence>
<dbReference type="SUPFAM" id="SSF81343">
    <property type="entry name" value="Fumarate reductase respiratory complex transmembrane subunits"/>
    <property type="match status" value="2"/>
</dbReference>
<dbReference type="InterPro" id="IPR000701">
    <property type="entry name" value="SuccDH_FuR_B_TM-su"/>
</dbReference>
<evidence type="ECO:0000256" key="2">
    <source>
        <dbReference type="ARBA" id="ARBA00022617"/>
    </source>
</evidence>
<organism evidence="8">
    <name type="scientific">Cyprideis torosa</name>
    <dbReference type="NCBI Taxonomy" id="163714"/>
    <lineage>
        <taxon>Eukaryota</taxon>
        <taxon>Metazoa</taxon>
        <taxon>Ecdysozoa</taxon>
        <taxon>Arthropoda</taxon>
        <taxon>Crustacea</taxon>
        <taxon>Oligostraca</taxon>
        <taxon>Ostracoda</taxon>
        <taxon>Podocopa</taxon>
        <taxon>Podocopida</taxon>
        <taxon>Cytherocopina</taxon>
        <taxon>Cytheroidea</taxon>
        <taxon>Cytherideidae</taxon>
        <taxon>Cyprideis</taxon>
    </lineage>
</organism>
<keyword evidence="6" id="KW-0408">Iron</keyword>
<dbReference type="CDD" id="cd03499">
    <property type="entry name" value="SQR_TypeC_SdhC"/>
    <property type="match status" value="2"/>
</dbReference>
<dbReference type="GO" id="GO:0046872">
    <property type="term" value="F:metal ion binding"/>
    <property type="evidence" value="ECO:0007669"/>
    <property type="project" value="UniProtKB-KW"/>
</dbReference>
<proteinExistence type="predicted"/>
<keyword evidence="2" id="KW-0349">Heme</keyword>
<evidence type="ECO:0000256" key="7">
    <source>
        <dbReference type="ARBA" id="ARBA00023136"/>
    </source>
</evidence>
<dbReference type="AlphaFoldDB" id="A0A7R8WGT8"/>
<dbReference type="PROSITE" id="PS01001">
    <property type="entry name" value="SDH_CYT_2"/>
    <property type="match status" value="2"/>
</dbReference>
<dbReference type="GO" id="GO:0005739">
    <property type="term" value="C:mitochondrion"/>
    <property type="evidence" value="ECO:0007669"/>
    <property type="project" value="GOC"/>
</dbReference>
<dbReference type="PROSITE" id="PS01000">
    <property type="entry name" value="SDH_CYT_1"/>
    <property type="match status" value="2"/>
</dbReference>
<dbReference type="GO" id="GO:0006121">
    <property type="term" value="P:mitochondrial electron transport, succinate to ubiquinone"/>
    <property type="evidence" value="ECO:0007669"/>
    <property type="project" value="TreeGrafter"/>
</dbReference>
<dbReference type="InterPro" id="IPR034804">
    <property type="entry name" value="SQR/QFR_C/D"/>
</dbReference>
<evidence type="ECO:0000256" key="4">
    <source>
        <dbReference type="ARBA" id="ARBA00022723"/>
    </source>
</evidence>
<dbReference type="NCBIfam" id="TIGR02970">
    <property type="entry name" value="succ_dehyd_cytB"/>
    <property type="match status" value="2"/>
</dbReference>
<keyword evidence="7" id="KW-0472">Membrane</keyword>
<name>A0A7R8WGT8_9CRUS</name>
<accession>A0A7R8WGT8</accession>
<evidence type="ECO:0000256" key="3">
    <source>
        <dbReference type="ARBA" id="ARBA00022692"/>
    </source>
</evidence>
<dbReference type="GO" id="GO:0009055">
    <property type="term" value="F:electron transfer activity"/>
    <property type="evidence" value="ECO:0007669"/>
    <property type="project" value="InterPro"/>
</dbReference>
<dbReference type="PANTHER" id="PTHR10978">
    <property type="entry name" value="SUCCINATE DEHYDROGENASE CYTOCHROME B560 SUBUNIT"/>
    <property type="match status" value="1"/>
</dbReference>
<keyword evidence="3" id="KW-0812">Transmembrane</keyword>
<dbReference type="Gene3D" id="1.20.1300.10">
    <property type="entry name" value="Fumarate reductase/succinate dehydrogenase, transmembrane subunit"/>
    <property type="match status" value="2"/>
</dbReference>
<comment type="subcellular location">
    <subcellularLocation>
        <location evidence="1">Membrane</location>
        <topology evidence="1">Multi-pass membrane protein</topology>
    </subcellularLocation>
</comment>
<reference evidence="8" key="1">
    <citation type="submission" date="2020-11" db="EMBL/GenBank/DDBJ databases">
        <authorList>
            <person name="Tran Van P."/>
        </authorList>
    </citation>
    <scope>NUCLEOTIDE SEQUENCE</scope>
</reference>
<dbReference type="PANTHER" id="PTHR10978:SF5">
    <property type="entry name" value="SUCCINATE DEHYDROGENASE CYTOCHROME B560 SUBUNIT, MITOCHONDRIAL"/>
    <property type="match status" value="1"/>
</dbReference>
<dbReference type="InterPro" id="IPR018495">
    <property type="entry name" value="Succ_DH_cyt_bsu_CS"/>
</dbReference>
<evidence type="ECO:0000313" key="8">
    <source>
        <dbReference type="EMBL" id="CAD7228639.1"/>
    </source>
</evidence>
<gene>
    <name evidence="8" type="ORF">CTOB1V02_LOCUS6519</name>
</gene>
<dbReference type="EMBL" id="OB661631">
    <property type="protein sequence ID" value="CAD7228639.1"/>
    <property type="molecule type" value="Genomic_DNA"/>
</dbReference>
<protein>
    <submittedName>
        <fullName evidence="8">Uncharacterized protein</fullName>
    </submittedName>
</protein>
<dbReference type="InterPro" id="IPR014314">
    <property type="entry name" value="Succ_DH_cytb556"/>
</dbReference>
<dbReference type="OrthoDB" id="588261at2759"/>
<evidence type="ECO:0000256" key="1">
    <source>
        <dbReference type="ARBA" id="ARBA00004141"/>
    </source>
</evidence>
<evidence type="ECO:0000256" key="5">
    <source>
        <dbReference type="ARBA" id="ARBA00022989"/>
    </source>
</evidence>
<dbReference type="GO" id="GO:0006099">
    <property type="term" value="P:tricarboxylic acid cycle"/>
    <property type="evidence" value="ECO:0007669"/>
    <property type="project" value="InterPro"/>
</dbReference>
<dbReference type="GO" id="GO:0016020">
    <property type="term" value="C:membrane"/>
    <property type="evidence" value="ECO:0007669"/>
    <property type="project" value="UniProtKB-SubCell"/>
</dbReference>
<keyword evidence="4" id="KW-0479">Metal-binding</keyword>
<keyword evidence="5" id="KW-1133">Transmembrane helix</keyword>